<gene>
    <name evidence="2" type="ORF">M513_00437</name>
    <name evidence="3" type="ORF">M514_00437</name>
</gene>
<evidence type="ECO:0000313" key="2">
    <source>
        <dbReference type="EMBL" id="KFD58744.1"/>
    </source>
</evidence>
<accession>A0A085MNE8</accession>
<reference evidence="2 4" key="1">
    <citation type="journal article" date="2014" name="Nat. Genet.">
        <title>Genome and transcriptome of the porcine whipworm Trichuris suis.</title>
        <authorList>
            <person name="Jex A.R."/>
            <person name="Nejsum P."/>
            <person name="Schwarz E.M."/>
            <person name="Hu L."/>
            <person name="Young N.D."/>
            <person name="Hall R.S."/>
            <person name="Korhonen P.K."/>
            <person name="Liao S."/>
            <person name="Thamsborg S."/>
            <person name="Xia J."/>
            <person name="Xu P."/>
            <person name="Wang S."/>
            <person name="Scheerlinck J.P."/>
            <person name="Hofmann A."/>
            <person name="Sternberg P.W."/>
            <person name="Wang J."/>
            <person name="Gasser R.B."/>
        </authorList>
    </citation>
    <scope>NUCLEOTIDE SEQUENCE [LARGE SCALE GENOMIC DNA]</scope>
    <source>
        <strain evidence="3">DCEP-RM93F</strain>
        <strain evidence="2">DCEP-RM93M</strain>
    </source>
</reference>
<dbReference type="EMBL" id="KL367479">
    <property type="protein sequence ID" value="KFD72024.1"/>
    <property type="molecule type" value="Genomic_DNA"/>
</dbReference>
<organism evidence="2 4">
    <name type="scientific">Trichuris suis</name>
    <name type="common">pig whipworm</name>
    <dbReference type="NCBI Taxonomy" id="68888"/>
    <lineage>
        <taxon>Eukaryota</taxon>
        <taxon>Metazoa</taxon>
        <taxon>Ecdysozoa</taxon>
        <taxon>Nematoda</taxon>
        <taxon>Enoplea</taxon>
        <taxon>Dorylaimia</taxon>
        <taxon>Trichinellida</taxon>
        <taxon>Trichuridae</taxon>
        <taxon>Trichuris</taxon>
    </lineage>
</organism>
<dbReference type="AlphaFoldDB" id="A0A085MNE8"/>
<evidence type="ECO:0000256" key="1">
    <source>
        <dbReference type="SAM" id="MobiDB-lite"/>
    </source>
</evidence>
<sequence length="128" mass="14601">MEGPKENDYANFTGFNSITKWPSEDSTTRFATSHTMSSKRHKSSSKLDTTLQCNRRRLSLASTSPSTVGMIESAAIAKRVSIPEESKKRNYEQQCCWRLVFAHFVLAGDVGQKCRKWFHADELHCLLR</sequence>
<keyword evidence="4" id="KW-1185">Reference proteome</keyword>
<dbReference type="Proteomes" id="UP000030758">
    <property type="component" value="Unassembled WGS sequence"/>
</dbReference>
<protein>
    <submittedName>
        <fullName evidence="2">Uncharacterized protein</fullName>
    </submittedName>
</protein>
<dbReference type="Proteomes" id="UP000030764">
    <property type="component" value="Unassembled WGS sequence"/>
</dbReference>
<feature type="region of interest" description="Disordered" evidence="1">
    <location>
        <begin position="29"/>
        <end position="48"/>
    </location>
</feature>
<evidence type="ECO:0000313" key="4">
    <source>
        <dbReference type="Proteomes" id="UP000030764"/>
    </source>
</evidence>
<dbReference type="EMBL" id="KL363183">
    <property type="protein sequence ID" value="KFD58744.1"/>
    <property type="molecule type" value="Genomic_DNA"/>
</dbReference>
<evidence type="ECO:0000313" key="3">
    <source>
        <dbReference type="EMBL" id="KFD72024.1"/>
    </source>
</evidence>
<name>A0A085MNE8_9BILA</name>
<proteinExistence type="predicted"/>